<dbReference type="AlphaFoldDB" id="A0ABD6EF81"/>
<reference evidence="1 2" key="1">
    <citation type="submission" date="2024-08" db="EMBL/GenBank/DDBJ databases">
        <title>Gnathostoma spinigerum genome.</title>
        <authorList>
            <person name="Gonzalez-Bertolin B."/>
            <person name="Monzon S."/>
            <person name="Zaballos A."/>
            <person name="Jimenez P."/>
            <person name="Dekumyoy P."/>
            <person name="Varona S."/>
            <person name="Cuesta I."/>
            <person name="Sumanam S."/>
            <person name="Adisakwattana P."/>
            <person name="Gasser R.B."/>
            <person name="Hernandez-Gonzalez A."/>
            <person name="Young N.D."/>
            <person name="Perteguer M.J."/>
        </authorList>
    </citation>
    <scope>NUCLEOTIDE SEQUENCE [LARGE SCALE GENOMIC DNA]</scope>
    <source>
        <strain evidence="1">AL3</strain>
        <tissue evidence="1">Liver</tissue>
    </source>
</reference>
<gene>
    <name evidence="1" type="ORF">AB6A40_005312</name>
</gene>
<dbReference type="Proteomes" id="UP001608902">
    <property type="component" value="Unassembled WGS sequence"/>
</dbReference>
<sequence>MLEYLRCLRFDDFDSLSAGDFARKNSRINRGPKIIFIRKGRKMLQMQSERMIETQYGLIAAMLRPFKYTVKHLRIFPFFLQWSLSHGYLSWYEEFSLDVTQ</sequence>
<protein>
    <submittedName>
        <fullName evidence="1">Uncharacterized protein</fullName>
    </submittedName>
</protein>
<proteinExistence type="predicted"/>
<evidence type="ECO:0000313" key="2">
    <source>
        <dbReference type="Proteomes" id="UP001608902"/>
    </source>
</evidence>
<dbReference type="EMBL" id="JBGFUD010003335">
    <property type="protein sequence ID" value="MFH4978603.1"/>
    <property type="molecule type" value="Genomic_DNA"/>
</dbReference>
<accession>A0ABD6EF81</accession>
<name>A0ABD6EF81_9BILA</name>
<keyword evidence="2" id="KW-1185">Reference proteome</keyword>
<evidence type="ECO:0000313" key="1">
    <source>
        <dbReference type="EMBL" id="MFH4978603.1"/>
    </source>
</evidence>
<organism evidence="1 2">
    <name type="scientific">Gnathostoma spinigerum</name>
    <dbReference type="NCBI Taxonomy" id="75299"/>
    <lineage>
        <taxon>Eukaryota</taxon>
        <taxon>Metazoa</taxon>
        <taxon>Ecdysozoa</taxon>
        <taxon>Nematoda</taxon>
        <taxon>Chromadorea</taxon>
        <taxon>Rhabditida</taxon>
        <taxon>Spirurina</taxon>
        <taxon>Gnathostomatomorpha</taxon>
        <taxon>Gnathostomatoidea</taxon>
        <taxon>Gnathostomatidae</taxon>
        <taxon>Gnathostoma</taxon>
    </lineage>
</organism>
<comment type="caution">
    <text evidence="1">The sequence shown here is derived from an EMBL/GenBank/DDBJ whole genome shotgun (WGS) entry which is preliminary data.</text>
</comment>